<organism evidence="3 4">
    <name type="scientific">Microlunatus parietis</name>
    <dbReference type="NCBI Taxonomy" id="682979"/>
    <lineage>
        <taxon>Bacteria</taxon>
        <taxon>Bacillati</taxon>
        <taxon>Actinomycetota</taxon>
        <taxon>Actinomycetes</taxon>
        <taxon>Propionibacteriales</taxon>
        <taxon>Propionibacteriaceae</taxon>
        <taxon>Microlunatus</taxon>
    </lineage>
</organism>
<evidence type="ECO:0000256" key="1">
    <source>
        <dbReference type="SAM" id="Phobius"/>
    </source>
</evidence>
<proteinExistence type="predicted"/>
<dbReference type="Pfam" id="PF13399">
    <property type="entry name" value="LytR_C"/>
    <property type="match status" value="1"/>
</dbReference>
<evidence type="ECO:0000259" key="2">
    <source>
        <dbReference type="Pfam" id="PF13399"/>
    </source>
</evidence>
<evidence type="ECO:0000313" key="3">
    <source>
        <dbReference type="EMBL" id="NYE71735.1"/>
    </source>
</evidence>
<dbReference type="Gene3D" id="3.30.70.2390">
    <property type="match status" value="1"/>
</dbReference>
<keyword evidence="1" id="KW-0812">Transmembrane</keyword>
<dbReference type="InterPro" id="IPR027381">
    <property type="entry name" value="LytR/CpsA/Psr_C"/>
</dbReference>
<dbReference type="AlphaFoldDB" id="A0A7Y9I7M6"/>
<gene>
    <name evidence="3" type="ORF">BKA15_003064</name>
</gene>
<sequence>MVRLIGRVWRIVRTPLTLLVLLGILGYGAWWGYTNVLKPIPPLPPTPCVSVPVKKGALSASQVTLNIYNGGSKRGLARDLGIRLRDRGFRVQSESNTAEKVGATVIVGQGAKNPEVLLVKQFFPGSTVKVEPGRADHSVDVLVGNNWNWDKHFADKAKTTLPVKAKTVCLPSIPKSSAAPEG</sequence>
<accession>A0A7Y9I7M6</accession>
<reference evidence="3 4" key="1">
    <citation type="submission" date="2020-07" db="EMBL/GenBank/DDBJ databases">
        <title>Sequencing the genomes of 1000 actinobacteria strains.</title>
        <authorList>
            <person name="Klenk H.-P."/>
        </authorList>
    </citation>
    <scope>NUCLEOTIDE SEQUENCE [LARGE SCALE GENOMIC DNA]</scope>
    <source>
        <strain evidence="3 4">DSM 22083</strain>
    </source>
</reference>
<dbReference type="EMBL" id="JACCBU010000001">
    <property type="protein sequence ID" value="NYE71735.1"/>
    <property type="molecule type" value="Genomic_DNA"/>
</dbReference>
<keyword evidence="1" id="KW-0472">Membrane</keyword>
<feature type="domain" description="LytR/CpsA/Psr regulator C-terminal" evidence="2">
    <location>
        <begin position="62"/>
        <end position="147"/>
    </location>
</feature>
<keyword evidence="4" id="KW-1185">Reference proteome</keyword>
<dbReference type="Proteomes" id="UP000569914">
    <property type="component" value="Unassembled WGS sequence"/>
</dbReference>
<evidence type="ECO:0000313" key="4">
    <source>
        <dbReference type="Proteomes" id="UP000569914"/>
    </source>
</evidence>
<keyword evidence="1" id="KW-1133">Transmembrane helix</keyword>
<name>A0A7Y9I7M6_9ACTN</name>
<comment type="caution">
    <text evidence="3">The sequence shown here is derived from an EMBL/GenBank/DDBJ whole genome shotgun (WGS) entry which is preliminary data.</text>
</comment>
<protein>
    <recommendedName>
        <fullName evidence="2">LytR/CpsA/Psr regulator C-terminal domain-containing protein</fullName>
    </recommendedName>
</protein>
<feature type="transmembrane region" description="Helical" evidence="1">
    <location>
        <begin position="12"/>
        <end position="33"/>
    </location>
</feature>